<evidence type="ECO:0000313" key="2">
    <source>
        <dbReference type="Proteomes" id="UP000571128"/>
    </source>
</evidence>
<dbReference type="EMBL" id="JAARPY010000006">
    <property type="protein sequence ID" value="MBC1398683.1"/>
    <property type="molecule type" value="Genomic_DNA"/>
</dbReference>
<dbReference type="Proteomes" id="UP000571128">
    <property type="component" value="Unassembled WGS sequence"/>
</dbReference>
<name>A0A841YEM1_9LIST</name>
<gene>
    <name evidence="1" type="ORF">HB844_07375</name>
</gene>
<proteinExistence type="predicted"/>
<reference evidence="1 2" key="1">
    <citation type="submission" date="2020-03" db="EMBL/GenBank/DDBJ databases">
        <title>Soil Listeria distribution.</title>
        <authorList>
            <person name="Liao J."/>
            <person name="Wiedmann M."/>
        </authorList>
    </citation>
    <scope>NUCLEOTIDE SEQUENCE [LARGE SCALE GENOMIC DNA]</scope>
    <source>
        <strain evidence="1 2">FSL L7-1645</strain>
    </source>
</reference>
<evidence type="ECO:0000313" key="1">
    <source>
        <dbReference type="EMBL" id="MBC1398683.1"/>
    </source>
</evidence>
<protein>
    <submittedName>
        <fullName evidence="1">Uncharacterized protein</fullName>
    </submittedName>
</protein>
<accession>A0A841YEM1</accession>
<comment type="caution">
    <text evidence="1">The sequence shown here is derived from an EMBL/GenBank/DDBJ whole genome shotgun (WGS) entry which is preliminary data.</text>
</comment>
<organism evidence="1 2">
    <name type="scientific">Listeria fleischmannii</name>
    <dbReference type="NCBI Taxonomy" id="1069827"/>
    <lineage>
        <taxon>Bacteria</taxon>
        <taxon>Bacillati</taxon>
        <taxon>Bacillota</taxon>
        <taxon>Bacilli</taxon>
        <taxon>Bacillales</taxon>
        <taxon>Listeriaceae</taxon>
        <taxon>Listeria</taxon>
    </lineage>
</organism>
<dbReference type="AlphaFoldDB" id="A0A841YEM1"/>
<sequence>MYGDTYQRERARAMGDTSGEYTYQAQVLQARLKNKDITVQERAQLIQAELELRRQAQRIELKRAVHKGIEGIHADFENERPAIHRQFEEVPETLQQLQVALKDAFDSVTGEAIQTWLQSTRTDAIRRSQESLYDAW</sequence>
<dbReference type="RefSeq" id="WP_007546332.1">
    <property type="nucleotide sequence ID" value="NZ_JAARPY010000006.1"/>
</dbReference>